<dbReference type="Gene3D" id="1.10.10.10">
    <property type="entry name" value="Winged helix-like DNA-binding domain superfamily/Winged helix DNA-binding domain"/>
    <property type="match status" value="1"/>
</dbReference>
<evidence type="ECO:0000259" key="4">
    <source>
        <dbReference type="PROSITE" id="PS50987"/>
    </source>
</evidence>
<dbReference type="CDD" id="cd00090">
    <property type="entry name" value="HTH_ARSR"/>
    <property type="match status" value="1"/>
</dbReference>
<evidence type="ECO:0000313" key="5">
    <source>
        <dbReference type="EMBL" id="CBI44823.1"/>
    </source>
</evidence>
<dbReference type="InterPro" id="IPR001845">
    <property type="entry name" value="HTH_ArsR_DNA-bd_dom"/>
</dbReference>
<evidence type="ECO:0000256" key="1">
    <source>
        <dbReference type="ARBA" id="ARBA00023015"/>
    </source>
</evidence>
<keyword evidence="3" id="KW-0804">Transcription</keyword>
<dbReference type="InterPro" id="IPR011991">
    <property type="entry name" value="ArsR-like_HTH"/>
</dbReference>
<keyword evidence="1" id="KW-0805">Transcription regulation</keyword>
<name>A0A9P1JKW6_BACAS</name>
<reference evidence="5 6" key="1">
    <citation type="journal article" date="2011" name="Int. J. Syst. Evol. Microbiol.">
        <title>Relationship of Bacillus amyloliquefaciens clades associated with strains DSM 7T and FZB42T: a proposal for Bacillus amyloliquefaciens subsp. amyloliquefaciens subsp. nov. and Bacillus amyloliquefaciens subsp. plantarum subsp. nov. based on complete genome sequence comparisons.</title>
        <authorList>
            <person name="Borriss R."/>
            <person name="Chen X.H."/>
            <person name="Rueckert C."/>
            <person name="Blom J."/>
            <person name="Becker A."/>
            <person name="Baumgarth B."/>
            <person name="Fan B."/>
            <person name="Pukall R."/>
            <person name="Schumann P."/>
            <person name="Sproer C."/>
            <person name="Junge H."/>
            <person name="Vater J."/>
            <person name="Puhler A."/>
            <person name="Klenk H.P."/>
        </authorList>
    </citation>
    <scope>NUCLEOTIDE SEQUENCE [LARGE SCALE GENOMIC DNA]</scope>
    <source>
        <strain evidence="6">DSM 7</strain>
    </source>
</reference>
<dbReference type="InterPro" id="IPR036390">
    <property type="entry name" value="WH_DNA-bd_sf"/>
</dbReference>
<dbReference type="GO" id="GO:0003700">
    <property type="term" value="F:DNA-binding transcription factor activity"/>
    <property type="evidence" value="ECO:0007669"/>
    <property type="project" value="InterPro"/>
</dbReference>
<dbReference type="GO" id="GO:0003677">
    <property type="term" value="F:DNA binding"/>
    <property type="evidence" value="ECO:0007669"/>
    <property type="project" value="UniProtKB-KW"/>
</dbReference>
<dbReference type="EMBL" id="FN597644">
    <property type="protein sequence ID" value="CBI44823.1"/>
    <property type="molecule type" value="Genomic_DNA"/>
</dbReference>
<reference evidence="6" key="2">
    <citation type="journal article" date="2011" name="J. Biotechnol.">
        <title>Genome sequence of B. amyloliquefaciens type strain DSM7(T) reveals differences to plant-associated B. amyloliquefaciens FZB42.</title>
        <authorList>
            <person name="Ruckert C."/>
            <person name="Blom J."/>
            <person name="Chen X."/>
            <person name="Reva O."/>
            <person name="Borriss R."/>
        </authorList>
    </citation>
    <scope>NUCLEOTIDE SEQUENCE [LARGE SCALE GENOMIC DNA]</scope>
    <source>
        <strain evidence="6">DSM 7</strain>
    </source>
</reference>
<dbReference type="KEGG" id="bao:BAMF_3697"/>
<evidence type="ECO:0000256" key="3">
    <source>
        <dbReference type="ARBA" id="ARBA00023163"/>
    </source>
</evidence>
<dbReference type="AlphaFoldDB" id="A0A9P1JKW6"/>
<evidence type="ECO:0000256" key="2">
    <source>
        <dbReference type="ARBA" id="ARBA00023125"/>
    </source>
</evidence>
<dbReference type="Pfam" id="PF01022">
    <property type="entry name" value="HTH_5"/>
    <property type="match status" value="1"/>
</dbReference>
<dbReference type="InterPro" id="IPR036388">
    <property type="entry name" value="WH-like_DNA-bd_sf"/>
</dbReference>
<dbReference type="SUPFAM" id="SSF46785">
    <property type="entry name" value="Winged helix' DNA-binding domain"/>
    <property type="match status" value="1"/>
</dbReference>
<dbReference type="PANTHER" id="PTHR33154:SF18">
    <property type="entry name" value="ARSENICAL RESISTANCE OPERON REPRESSOR"/>
    <property type="match status" value="1"/>
</dbReference>
<proteinExistence type="predicted"/>
<protein>
    <submittedName>
        <fullName evidence="5">Arsenical resistance operon repressor</fullName>
    </submittedName>
</protein>
<dbReference type="Proteomes" id="UP000006562">
    <property type="component" value="Chromosome"/>
</dbReference>
<dbReference type="PRINTS" id="PR00778">
    <property type="entry name" value="HTHARSR"/>
</dbReference>
<dbReference type="InterPro" id="IPR051081">
    <property type="entry name" value="HTH_MetalResp_TranReg"/>
</dbReference>
<dbReference type="PROSITE" id="PS50987">
    <property type="entry name" value="HTH_ARSR_2"/>
    <property type="match status" value="1"/>
</dbReference>
<sequence length="116" mass="13321">MEPQQNALSSEGVSQCLKLLSDPTRLLMMKLLADKEYCVCELTAIFDMSQPGISQHLRKLKNAGLVRERREGQWRYYAIHPSGPEYTLVRSILRQIDEKDGVLQTLRLKEVTVSCR</sequence>
<organism evidence="5 6">
    <name type="scientific">Bacillus amyloliquefaciens (strain ATCC 23350 / DSM 7 / BCRC 11601 / CCUG 28519 / NBRC 15535 / NRRL B-14393 / F)</name>
    <dbReference type="NCBI Taxonomy" id="692420"/>
    <lineage>
        <taxon>Bacteria</taxon>
        <taxon>Bacillati</taxon>
        <taxon>Bacillota</taxon>
        <taxon>Bacilli</taxon>
        <taxon>Bacillales</taxon>
        <taxon>Bacillaceae</taxon>
        <taxon>Bacillus</taxon>
        <taxon>Bacillus amyloliquefaciens group</taxon>
    </lineage>
</organism>
<dbReference type="SMART" id="SM00418">
    <property type="entry name" value="HTH_ARSR"/>
    <property type="match status" value="1"/>
</dbReference>
<keyword evidence="2" id="KW-0238">DNA-binding</keyword>
<dbReference type="RefSeq" id="WP_013354074.1">
    <property type="nucleotide sequence ID" value="NC_014551.1"/>
</dbReference>
<dbReference type="NCBIfam" id="NF033788">
    <property type="entry name" value="HTH_metalloreg"/>
    <property type="match status" value="1"/>
</dbReference>
<feature type="domain" description="HTH arsR-type" evidence="4">
    <location>
        <begin position="5"/>
        <end position="100"/>
    </location>
</feature>
<dbReference type="PANTHER" id="PTHR33154">
    <property type="entry name" value="TRANSCRIPTIONAL REGULATOR, ARSR FAMILY"/>
    <property type="match status" value="1"/>
</dbReference>
<evidence type="ECO:0000313" key="6">
    <source>
        <dbReference type="Proteomes" id="UP000006562"/>
    </source>
</evidence>
<gene>
    <name evidence="5" type="primary">aseR</name>
    <name evidence="5" type="ordered locus">BAMF_3697</name>
</gene>
<keyword evidence="6" id="KW-1185">Reference proteome</keyword>
<accession>A0A9P1JKW6</accession>